<evidence type="ECO:0000256" key="1">
    <source>
        <dbReference type="SAM" id="SignalP"/>
    </source>
</evidence>
<feature type="chain" id="PRO_5043471389" evidence="1">
    <location>
        <begin position="21"/>
        <end position="668"/>
    </location>
</feature>
<proteinExistence type="predicted"/>
<sequence>LKKLLVFAMISVHFVSQSNGLQGFSHLLPICGEEHGSSLKAVSELSGDSSAFHKVNDKHNQNFMLPTKISSSHIPDPNSVASFHRFAEKGFFPQNLDNNFYIPDARIHRKDQLVKPQEASPLSLGNVIHEDTESSQVRHRSQFYNPEDFSPFDYSSFFSPNHLEKIYPNTLSTESKAVPTQADQPSSSKNLREVNNKNLEPNLDNIWDLYSISSYPAQDTLNMNQISKSKENFQAHSKQSNLSDRWKIELNYNDDDQNLLEEMLNSHDNQNSLEETLNSRDDQNLFGEIMHSHNNLDAGAILFPSSPIQNHVSRKEPGSLQPSRSSTLDDFEYDKKIENAKNAANKKRKISEILKKNSKTAQLKITKAEIKSRILRPQKEKLIEILRTYFSIKPRNKDLPYEFDIYPNLKWSYKTAEQESIIQEYLNIKILNFLDEVNWEEKTKHFEDDTSNFPGNFGSIPKILSKITQTRTFGYTQWIQWDGSELLKENVSDVLLKLIGSKGINSLKGTLSRIKDISTVGAAFMKIISKIYIHDPRSESFGDDKKILDYTEGIWRVCFSNKKDKARNLASLCESMGAKSKIEIKKCLSIKIENKTSGLSNIISLIWKTISRRGDKSRLLQFAWYFALIRASVFFPEDFLVTKISNGNLNYRKFISNGIMYFVKKDLK</sequence>
<dbReference type="Proteomes" id="UP001153365">
    <property type="component" value="Unassembled WGS sequence"/>
</dbReference>
<organism evidence="2 3">
    <name type="scientific">Phakopsora pachyrhizi</name>
    <name type="common">Asian soybean rust disease fungus</name>
    <dbReference type="NCBI Taxonomy" id="170000"/>
    <lineage>
        <taxon>Eukaryota</taxon>
        <taxon>Fungi</taxon>
        <taxon>Dikarya</taxon>
        <taxon>Basidiomycota</taxon>
        <taxon>Pucciniomycotina</taxon>
        <taxon>Pucciniomycetes</taxon>
        <taxon>Pucciniales</taxon>
        <taxon>Phakopsoraceae</taxon>
        <taxon>Phakopsora</taxon>
    </lineage>
</organism>
<name>A0AAV0ALW7_PHAPC</name>
<dbReference type="AlphaFoldDB" id="A0AAV0ALW7"/>
<accession>A0AAV0ALW7</accession>
<keyword evidence="3" id="KW-1185">Reference proteome</keyword>
<evidence type="ECO:0000313" key="2">
    <source>
        <dbReference type="EMBL" id="CAH7669199.1"/>
    </source>
</evidence>
<feature type="signal peptide" evidence="1">
    <location>
        <begin position="1"/>
        <end position="20"/>
    </location>
</feature>
<gene>
    <name evidence="2" type="ORF">PPACK8108_LOCUS3779</name>
</gene>
<feature type="non-terminal residue" evidence="2">
    <location>
        <position position="1"/>
    </location>
</feature>
<protein>
    <submittedName>
        <fullName evidence="2">Expressed protein</fullName>
    </submittedName>
</protein>
<keyword evidence="1" id="KW-0732">Signal</keyword>
<comment type="caution">
    <text evidence="2">The sequence shown here is derived from an EMBL/GenBank/DDBJ whole genome shotgun (WGS) entry which is preliminary data.</text>
</comment>
<dbReference type="EMBL" id="CALTRL010000667">
    <property type="protein sequence ID" value="CAH7669199.1"/>
    <property type="molecule type" value="Genomic_DNA"/>
</dbReference>
<evidence type="ECO:0000313" key="3">
    <source>
        <dbReference type="Proteomes" id="UP001153365"/>
    </source>
</evidence>
<reference evidence="2" key="1">
    <citation type="submission" date="2022-06" db="EMBL/GenBank/DDBJ databases">
        <authorList>
            <consortium name="SYNGENTA / RWTH Aachen University"/>
        </authorList>
    </citation>
    <scope>NUCLEOTIDE SEQUENCE</scope>
</reference>